<feature type="repeat" description="PPR" evidence="3">
    <location>
        <begin position="461"/>
        <end position="495"/>
    </location>
</feature>
<dbReference type="Pfam" id="PF01535">
    <property type="entry name" value="PPR"/>
    <property type="match status" value="4"/>
</dbReference>
<dbReference type="Gene3D" id="1.25.40.10">
    <property type="entry name" value="Tetratricopeptide repeat domain"/>
    <property type="match status" value="4"/>
</dbReference>
<proteinExistence type="inferred from homology"/>
<organism evidence="4 5">
    <name type="scientific">Trapa incisa</name>
    <dbReference type="NCBI Taxonomy" id="236973"/>
    <lineage>
        <taxon>Eukaryota</taxon>
        <taxon>Viridiplantae</taxon>
        <taxon>Streptophyta</taxon>
        <taxon>Embryophyta</taxon>
        <taxon>Tracheophyta</taxon>
        <taxon>Spermatophyta</taxon>
        <taxon>Magnoliopsida</taxon>
        <taxon>eudicotyledons</taxon>
        <taxon>Gunneridae</taxon>
        <taxon>Pentapetalae</taxon>
        <taxon>rosids</taxon>
        <taxon>malvids</taxon>
        <taxon>Myrtales</taxon>
        <taxon>Lythraceae</taxon>
        <taxon>Trapa</taxon>
    </lineage>
</organism>
<comment type="similarity">
    <text evidence="1">Belongs to the PPR family. P subfamily.</text>
</comment>
<keyword evidence="2" id="KW-0677">Repeat</keyword>
<dbReference type="InterPro" id="IPR050872">
    <property type="entry name" value="PPR_P_subfamily"/>
</dbReference>
<feature type="repeat" description="PPR" evidence="3">
    <location>
        <begin position="286"/>
        <end position="320"/>
    </location>
</feature>
<evidence type="ECO:0000256" key="1">
    <source>
        <dbReference type="ARBA" id="ARBA00007626"/>
    </source>
</evidence>
<evidence type="ECO:0000313" key="4">
    <source>
        <dbReference type="EMBL" id="KAK4757117.1"/>
    </source>
</evidence>
<dbReference type="InterPro" id="IPR002885">
    <property type="entry name" value="PPR_rpt"/>
</dbReference>
<evidence type="ECO:0000256" key="2">
    <source>
        <dbReference type="ARBA" id="ARBA00022737"/>
    </source>
</evidence>
<sequence>MSRTFLPWINRSLSSSKLPPLGCNFSTSLSQPFNSPRSLQILPSSHPNPLYHLLPPTQNPSQLVDLICTSLKRPDCDLSVLRNNLGNLLPRLNTSDIGRVLLRCQSDYASALTFFNWVKNDLCIVPGVYNYCLVLHILSWSRQLGQAMELMTELFKSVRNEIPKEDVFRVLVVSSEECYWDPVVFDILIKAYLKIGSVREAFRTFLKTTELGFAPSVISCNFLIDRLLKVNDIEQCWVVYGIMGRVGIHPNSHTFNILTNVLCREGDVDKVNEFLERMEEEGFDPDIVTYNTLLRSYCRKGRLEDAFRLYSVMSIRRVNPDLVSHTTLINGLCRADRVREAHNLFNQMLHDGLDPDGLVYSTLIYTYCKEGNMKESKLLLREMIGRRIFPDDFTCRVMMEGYGREGNLISAINLVVELERLGVPLSKEIYDHLIISLCDESRPFAAKNFLDRICAEGYVPSMCIYYKLIEALCSNDSVDEALILKAEMIEKGKLPNLGSYKSLIGSLTRTGRSKEGELLMEEMNGLGVMPDHEICRALIHGFCKEKNVARAESILETFAAKFGVIDHESCNALIWVIAEDGDANALMELQNRILKMGYAPNRTSYKYIILGICKAATPHKGKLHELWICRRPEQFLRPA</sequence>
<comment type="caution">
    <text evidence="4">The sequence shown here is derived from an EMBL/GenBank/DDBJ whole genome shotgun (WGS) entry which is preliminary data.</text>
</comment>
<dbReference type="Pfam" id="PF13812">
    <property type="entry name" value="PPR_3"/>
    <property type="match status" value="1"/>
</dbReference>
<feature type="repeat" description="PPR" evidence="3">
    <location>
        <begin position="391"/>
        <end position="425"/>
    </location>
</feature>
<dbReference type="Pfam" id="PF13041">
    <property type="entry name" value="PPR_2"/>
    <property type="match status" value="3"/>
</dbReference>
<dbReference type="EMBL" id="JAXIOK010000013">
    <property type="protein sequence ID" value="KAK4757117.1"/>
    <property type="molecule type" value="Genomic_DNA"/>
</dbReference>
<feature type="repeat" description="PPR" evidence="3">
    <location>
        <begin position="181"/>
        <end position="215"/>
    </location>
</feature>
<dbReference type="Proteomes" id="UP001345219">
    <property type="component" value="Chromosome 6"/>
</dbReference>
<evidence type="ECO:0008006" key="6">
    <source>
        <dbReference type="Google" id="ProtNLM"/>
    </source>
</evidence>
<evidence type="ECO:0000256" key="3">
    <source>
        <dbReference type="PROSITE-ProRule" id="PRU00708"/>
    </source>
</evidence>
<dbReference type="PANTHER" id="PTHR46128">
    <property type="entry name" value="MITOCHONDRIAL GROUP I INTRON SPLICING FACTOR CCM1"/>
    <property type="match status" value="1"/>
</dbReference>
<dbReference type="AlphaFoldDB" id="A0AAN7K2I8"/>
<dbReference type="InterPro" id="IPR011990">
    <property type="entry name" value="TPR-like_helical_dom_sf"/>
</dbReference>
<feature type="repeat" description="PPR" evidence="3">
    <location>
        <begin position="496"/>
        <end position="530"/>
    </location>
</feature>
<reference evidence="4 5" key="1">
    <citation type="journal article" date="2023" name="Hortic Res">
        <title>Pangenome of water caltrop reveals structural variations and asymmetric subgenome divergence after allopolyploidization.</title>
        <authorList>
            <person name="Zhang X."/>
            <person name="Chen Y."/>
            <person name="Wang L."/>
            <person name="Yuan Y."/>
            <person name="Fang M."/>
            <person name="Shi L."/>
            <person name="Lu R."/>
            <person name="Comes H.P."/>
            <person name="Ma Y."/>
            <person name="Chen Y."/>
            <person name="Huang G."/>
            <person name="Zhou Y."/>
            <person name="Zheng Z."/>
            <person name="Qiu Y."/>
        </authorList>
    </citation>
    <scope>NUCLEOTIDE SEQUENCE [LARGE SCALE GENOMIC DNA]</scope>
    <source>
        <tissue evidence="4">Roots</tissue>
    </source>
</reference>
<feature type="repeat" description="PPR" evidence="3">
    <location>
        <begin position="356"/>
        <end position="390"/>
    </location>
</feature>
<accession>A0AAN7K2I8</accession>
<name>A0AAN7K2I8_9MYRT</name>
<keyword evidence="5" id="KW-1185">Reference proteome</keyword>
<feature type="repeat" description="PPR" evidence="3">
    <location>
        <begin position="321"/>
        <end position="355"/>
    </location>
</feature>
<dbReference type="PROSITE" id="PS51375">
    <property type="entry name" value="PPR"/>
    <property type="match status" value="8"/>
</dbReference>
<protein>
    <recommendedName>
        <fullName evidence="6">Pentatricopeptide repeat-containing protein</fullName>
    </recommendedName>
</protein>
<gene>
    <name evidence="4" type="ORF">SAY87_007244</name>
</gene>
<dbReference type="NCBIfam" id="TIGR00756">
    <property type="entry name" value="PPR"/>
    <property type="match status" value="4"/>
</dbReference>
<dbReference type="PANTHER" id="PTHR46128:SF211">
    <property type="entry name" value="PENTACOTRIPEPTIDE-REPEAT REGION OF PRORP DOMAIN-CONTAINING PROTEIN"/>
    <property type="match status" value="1"/>
</dbReference>
<feature type="repeat" description="PPR" evidence="3">
    <location>
        <begin position="251"/>
        <end position="285"/>
    </location>
</feature>
<evidence type="ECO:0000313" key="5">
    <source>
        <dbReference type="Proteomes" id="UP001345219"/>
    </source>
</evidence>